<evidence type="ECO:0000256" key="4">
    <source>
        <dbReference type="ARBA" id="ARBA00005988"/>
    </source>
</evidence>
<keyword evidence="5" id="KW-0964">Secreted</keyword>
<evidence type="ECO:0000256" key="5">
    <source>
        <dbReference type="ARBA" id="ARBA00022525"/>
    </source>
</evidence>
<dbReference type="InterPro" id="IPR000834">
    <property type="entry name" value="Peptidase_M14"/>
</dbReference>
<dbReference type="AlphaFoldDB" id="A0A8K0TJH8"/>
<dbReference type="GO" id="GO:0004181">
    <property type="term" value="F:metallocarboxypeptidase activity"/>
    <property type="evidence" value="ECO:0007669"/>
    <property type="project" value="InterPro"/>
</dbReference>
<evidence type="ECO:0000259" key="15">
    <source>
        <dbReference type="PROSITE" id="PS52035"/>
    </source>
</evidence>
<dbReference type="SUPFAM" id="SSF53187">
    <property type="entry name" value="Zn-dependent exopeptidases"/>
    <property type="match status" value="1"/>
</dbReference>
<dbReference type="GO" id="GO:0006508">
    <property type="term" value="P:proteolysis"/>
    <property type="evidence" value="ECO:0007669"/>
    <property type="project" value="UniProtKB-KW"/>
</dbReference>
<dbReference type="GO" id="GO:0008270">
    <property type="term" value="F:zinc ion binding"/>
    <property type="evidence" value="ECO:0007669"/>
    <property type="project" value="InterPro"/>
</dbReference>
<evidence type="ECO:0000256" key="12">
    <source>
        <dbReference type="ARBA" id="ARBA00042017"/>
    </source>
</evidence>
<accession>A0A8K0TJH8</accession>
<evidence type="ECO:0000313" key="17">
    <source>
        <dbReference type="Proteomes" id="UP000813385"/>
    </source>
</evidence>
<gene>
    <name evidence="16" type="ORF">B0T11DRAFT_75663</name>
</gene>
<organism evidence="16 17">
    <name type="scientific">Plectosphaerella cucumerina</name>
    <dbReference type="NCBI Taxonomy" id="40658"/>
    <lineage>
        <taxon>Eukaryota</taxon>
        <taxon>Fungi</taxon>
        <taxon>Dikarya</taxon>
        <taxon>Ascomycota</taxon>
        <taxon>Pezizomycotina</taxon>
        <taxon>Sordariomycetes</taxon>
        <taxon>Hypocreomycetidae</taxon>
        <taxon>Glomerellales</taxon>
        <taxon>Plectosphaerellaceae</taxon>
        <taxon>Plectosphaerella</taxon>
    </lineage>
</organism>
<evidence type="ECO:0000256" key="1">
    <source>
        <dbReference type="ARBA" id="ARBA00001947"/>
    </source>
</evidence>
<name>A0A8K0TJH8_9PEZI</name>
<comment type="subcellular location">
    <subcellularLocation>
        <location evidence="3">Secreted</location>
    </subcellularLocation>
</comment>
<keyword evidence="8" id="KW-0378">Hydrolase</keyword>
<evidence type="ECO:0000256" key="9">
    <source>
        <dbReference type="ARBA" id="ARBA00023026"/>
    </source>
</evidence>
<evidence type="ECO:0000256" key="2">
    <source>
        <dbReference type="ARBA" id="ARBA00003091"/>
    </source>
</evidence>
<dbReference type="OrthoDB" id="3626597at2759"/>
<evidence type="ECO:0000256" key="11">
    <source>
        <dbReference type="ARBA" id="ARBA00041263"/>
    </source>
</evidence>
<keyword evidence="16" id="KW-0121">Carboxypeptidase</keyword>
<feature type="signal peptide" evidence="14">
    <location>
        <begin position="1"/>
        <end position="18"/>
    </location>
</feature>
<feature type="domain" description="Peptidase M14" evidence="15">
    <location>
        <begin position="67"/>
        <end position="349"/>
    </location>
</feature>
<sequence length="537" mass="58966">MLSKTGLVGLTLLSAASAVQYGYNHVTVRQDPEIVAANFPDVDIDLYSPAFLNKDGRLDGFPDGTEGPTSHADMEAFMEDVASRNDYMTYRTANFTSEEGRSFPYVHLSGTGAAPCARRRAAEGKVRVWVQGAAHGNEPAGDESLLALLGKFDKEPKWAAEILEKVEVVVMPRYNPDGVYYFQRALATNFDPNRDHIKLARQQTRSIKQLLGDFNPHVIIDMHEYGASTSYGRYNHGSDGLFSAAKNLNINEDIRKLSEELFAKNIGSAMEDAGLRWEPYVTGSSSTNPDFRPTWAEAGTDGKIGRNAMGLTQSVTFLIEMRGIFLADQEFQRRTASGLVMTTAILQTAADNADSVYSTIEEGRAAFSSSTDDIILTDSPTTEQRLFTMVDYTNGSLVQLPVTFRSTTPAVANLTRARPEAYLIPVAWADLAERLRVAGLEVETLAEPWTGEVEALTITSTRFDSGYYEGAVRVTATTETKKRTLGLPAGSFKVSTRQQNAALAFIALEPENIDSYVSFNVVPVARGDEYPIFRVMA</sequence>
<comment type="similarity">
    <text evidence="4 13">Belongs to the peptidase M14 family.</text>
</comment>
<feature type="chain" id="PRO_5035475453" description="Carboxypeptidase M14B" evidence="14">
    <location>
        <begin position="19"/>
        <end position="537"/>
    </location>
</feature>
<dbReference type="PANTHER" id="PTHR11705:SF83">
    <property type="entry name" value="INACTIVE METALLOCARBOXYPEPTIDASE ECM14"/>
    <property type="match status" value="1"/>
</dbReference>
<keyword evidence="6" id="KW-0645">Protease</keyword>
<evidence type="ECO:0000256" key="6">
    <source>
        <dbReference type="ARBA" id="ARBA00022670"/>
    </source>
</evidence>
<keyword evidence="17" id="KW-1185">Reference proteome</keyword>
<comment type="cofactor">
    <cofactor evidence="1">
        <name>Zn(2+)</name>
        <dbReference type="ChEBI" id="CHEBI:29105"/>
    </cofactor>
</comment>
<evidence type="ECO:0000256" key="13">
    <source>
        <dbReference type="PROSITE-ProRule" id="PRU01379"/>
    </source>
</evidence>
<keyword evidence="7 14" id="KW-0732">Signal</keyword>
<comment type="function">
    <text evidence="2">Extracellular metalloprotease that contributes to pathogenicity.</text>
</comment>
<evidence type="ECO:0000256" key="10">
    <source>
        <dbReference type="ARBA" id="ARBA00023180"/>
    </source>
</evidence>
<keyword evidence="10" id="KW-0325">Glycoprotein</keyword>
<dbReference type="PANTHER" id="PTHR11705">
    <property type="entry name" value="PROTEASE FAMILY M14 CARBOXYPEPTIDASE A,B"/>
    <property type="match status" value="1"/>
</dbReference>
<dbReference type="GO" id="GO:0005576">
    <property type="term" value="C:extracellular region"/>
    <property type="evidence" value="ECO:0007669"/>
    <property type="project" value="UniProtKB-SubCell"/>
</dbReference>
<protein>
    <recommendedName>
        <fullName evidence="12">Carboxypeptidase M14B</fullName>
    </recommendedName>
    <alternativeName>
        <fullName evidence="11">Carboxypeptidase MCPB</fullName>
    </alternativeName>
</protein>
<dbReference type="Pfam" id="PF00246">
    <property type="entry name" value="Peptidase_M14"/>
    <property type="match status" value="1"/>
</dbReference>
<dbReference type="EMBL" id="JAGPXD010000003">
    <property type="protein sequence ID" value="KAH7361553.1"/>
    <property type="molecule type" value="Genomic_DNA"/>
</dbReference>
<evidence type="ECO:0000256" key="8">
    <source>
        <dbReference type="ARBA" id="ARBA00022801"/>
    </source>
</evidence>
<proteinExistence type="inferred from homology"/>
<evidence type="ECO:0000313" key="16">
    <source>
        <dbReference type="EMBL" id="KAH7361553.1"/>
    </source>
</evidence>
<comment type="caution">
    <text evidence="16">The sequence shown here is derived from an EMBL/GenBank/DDBJ whole genome shotgun (WGS) entry which is preliminary data.</text>
</comment>
<dbReference type="PROSITE" id="PS52035">
    <property type="entry name" value="PEPTIDASE_M14"/>
    <property type="match status" value="1"/>
</dbReference>
<dbReference type="Proteomes" id="UP000813385">
    <property type="component" value="Unassembled WGS sequence"/>
</dbReference>
<dbReference type="SMART" id="SM00631">
    <property type="entry name" value="Zn_pept"/>
    <property type="match status" value="1"/>
</dbReference>
<evidence type="ECO:0000256" key="7">
    <source>
        <dbReference type="ARBA" id="ARBA00022729"/>
    </source>
</evidence>
<feature type="active site" description="Proton donor/acceptor" evidence="13">
    <location>
        <position position="320"/>
    </location>
</feature>
<dbReference type="CDD" id="cd06242">
    <property type="entry name" value="M14-like"/>
    <property type="match status" value="1"/>
</dbReference>
<evidence type="ECO:0000256" key="14">
    <source>
        <dbReference type="SAM" id="SignalP"/>
    </source>
</evidence>
<dbReference type="Gene3D" id="3.40.630.10">
    <property type="entry name" value="Zn peptidases"/>
    <property type="match status" value="1"/>
</dbReference>
<evidence type="ECO:0000256" key="3">
    <source>
        <dbReference type="ARBA" id="ARBA00004613"/>
    </source>
</evidence>
<reference evidence="16" key="1">
    <citation type="journal article" date="2021" name="Nat. Commun.">
        <title>Genetic determinants of endophytism in the Arabidopsis root mycobiome.</title>
        <authorList>
            <person name="Mesny F."/>
            <person name="Miyauchi S."/>
            <person name="Thiergart T."/>
            <person name="Pickel B."/>
            <person name="Atanasova L."/>
            <person name="Karlsson M."/>
            <person name="Huettel B."/>
            <person name="Barry K.W."/>
            <person name="Haridas S."/>
            <person name="Chen C."/>
            <person name="Bauer D."/>
            <person name="Andreopoulos W."/>
            <person name="Pangilinan J."/>
            <person name="LaButti K."/>
            <person name="Riley R."/>
            <person name="Lipzen A."/>
            <person name="Clum A."/>
            <person name="Drula E."/>
            <person name="Henrissat B."/>
            <person name="Kohler A."/>
            <person name="Grigoriev I.V."/>
            <person name="Martin F.M."/>
            <person name="Hacquard S."/>
        </authorList>
    </citation>
    <scope>NUCLEOTIDE SEQUENCE</scope>
    <source>
        <strain evidence="16">MPI-CAGE-AT-0016</strain>
    </source>
</reference>
<keyword evidence="9" id="KW-0843">Virulence</keyword>